<dbReference type="GO" id="GO:0000976">
    <property type="term" value="F:transcription cis-regulatory region binding"/>
    <property type="evidence" value="ECO:0007669"/>
    <property type="project" value="TreeGrafter"/>
</dbReference>
<sequence length="448" mass="50313">MPPKRRPHRFNDGVAARGKWVGKTMELVYKEKEEKLNGRVTKPPEITDRATGTLVTESSKSPSESQTDIARPRDELESNASQFLAVAFHSRASSFKNNEELLSFTNAILFQPVPDSISRGDRNLLLHFSEHIANEMIAFDGFHNGWRHLVLPLAQTDDLVVNAVLATAAAHQRLNQLSNNKLQTNMYTLWHPKSSQLYARAIRGLQQRQELVHGDQSSKYSILVTILVLLTAVMVTGCSDFPVLFRMLESAVTAMGGIDGLGDGELTDFIMRQVHKMRVYAAPLLCEQTGVEIISSQKQTAQLFDCLNYSTRQYPDQAWVLSNVSEVVDQARDIYLHQVFLDPQSSSSLDTAAGINSISRVQRFKESLEAFPLDSPGQKVLVWATFVAASDCKLEEHKVFFEGVLMRHFARSGFGNVLKGVESLRQIWKRRPGERWTSLLPEAKVLVM</sequence>
<evidence type="ECO:0008006" key="6">
    <source>
        <dbReference type="Google" id="ProtNLM"/>
    </source>
</evidence>
<evidence type="ECO:0000313" key="4">
    <source>
        <dbReference type="EMBL" id="KPM42733.1"/>
    </source>
</evidence>
<evidence type="ECO:0000256" key="1">
    <source>
        <dbReference type="ARBA" id="ARBA00004123"/>
    </source>
</evidence>
<feature type="region of interest" description="Disordered" evidence="3">
    <location>
        <begin position="33"/>
        <end position="73"/>
    </location>
</feature>
<dbReference type="STRING" id="78410.A0A0P7BH98"/>
<organism evidence="4 5">
    <name type="scientific">Neonectria ditissima</name>
    <dbReference type="NCBI Taxonomy" id="78410"/>
    <lineage>
        <taxon>Eukaryota</taxon>
        <taxon>Fungi</taxon>
        <taxon>Dikarya</taxon>
        <taxon>Ascomycota</taxon>
        <taxon>Pezizomycotina</taxon>
        <taxon>Sordariomycetes</taxon>
        <taxon>Hypocreomycetidae</taxon>
        <taxon>Hypocreales</taxon>
        <taxon>Nectriaceae</taxon>
        <taxon>Neonectria</taxon>
    </lineage>
</organism>
<accession>A0A0P7BH98</accession>
<gene>
    <name evidence="4" type="ORF">AK830_g3795</name>
</gene>
<evidence type="ECO:0000256" key="2">
    <source>
        <dbReference type="ARBA" id="ARBA00023242"/>
    </source>
</evidence>
<feature type="compositionally biased region" description="Polar residues" evidence="3">
    <location>
        <begin position="53"/>
        <end position="68"/>
    </location>
</feature>
<evidence type="ECO:0000313" key="5">
    <source>
        <dbReference type="Proteomes" id="UP000050424"/>
    </source>
</evidence>
<reference evidence="4 5" key="1">
    <citation type="submission" date="2015-09" db="EMBL/GenBank/DDBJ databases">
        <title>Draft genome of a European isolate of the apple canker pathogen Neonectria ditissima.</title>
        <authorList>
            <person name="Gomez-Cortecero A."/>
            <person name="Harrison R.J."/>
            <person name="Armitage A.D."/>
        </authorList>
    </citation>
    <scope>NUCLEOTIDE SEQUENCE [LARGE SCALE GENOMIC DNA]</scope>
    <source>
        <strain evidence="4 5">R09/05</strain>
    </source>
</reference>
<dbReference type="PANTHER" id="PTHR37534">
    <property type="entry name" value="TRANSCRIPTIONAL ACTIVATOR PROTEIN UGA3"/>
    <property type="match status" value="1"/>
</dbReference>
<dbReference type="EMBL" id="LKCW01000043">
    <property type="protein sequence ID" value="KPM42733.1"/>
    <property type="molecule type" value="Genomic_DNA"/>
</dbReference>
<evidence type="ECO:0000256" key="3">
    <source>
        <dbReference type="SAM" id="MobiDB-lite"/>
    </source>
</evidence>
<dbReference type="InterPro" id="IPR021858">
    <property type="entry name" value="Fun_TF"/>
</dbReference>
<dbReference type="PANTHER" id="PTHR37534:SF17">
    <property type="entry name" value="ZN(2)-C6 FUNGAL-TYPE DOMAIN-CONTAINING PROTEIN"/>
    <property type="match status" value="1"/>
</dbReference>
<dbReference type="AlphaFoldDB" id="A0A0P7BH98"/>
<dbReference type="GO" id="GO:0003700">
    <property type="term" value="F:DNA-binding transcription factor activity"/>
    <property type="evidence" value="ECO:0007669"/>
    <property type="project" value="TreeGrafter"/>
</dbReference>
<keyword evidence="5" id="KW-1185">Reference proteome</keyword>
<dbReference type="OrthoDB" id="5386330at2759"/>
<name>A0A0P7BH98_9HYPO</name>
<comment type="subcellular location">
    <subcellularLocation>
        <location evidence="1">Nucleus</location>
    </subcellularLocation>
</comment>
<dbReference type="Pfam" id="PF11951">
    <property type="entry name" value="Fungal_trans_2"/>
    <property type="match status" value="2"/>
</dbReference>
<dbReference type="GO" id="GO:0005634">
    <property type="term" value="C:nucleus"/>
    <property type="evidence" value="ECO:0007669"/>
    <property type="project" value="UniProtKB-SubCell"/>
</dbReference>
<dbReference type="GO" id="GO:0045944">
    <property type="term" value="P:positive regulation of transcription by RNA polymerase II"/>
    <property type="evidence" value="ECO:0007669"/>
    <property type="project" value="TreeGrafter"/>
</dbReference>
<comment type="caution">
    <text evidence="4">The sequence shown here is derived from an EMBL/GenBank/DDBJ whole genome shotgun (WGS) entry which is preliminary data.</text>
</comment>
<dbReference type="Proteomes" id="UP000050424">
    <property type="component" value="Unassembled WGS sequence"/>
</dbReference>
<keyword evidence="2" id="KW-0539">Nucleus</keyword>
<protein>
    <recommendedName>
        <fullName evidence="6">Acriflavine sensitivity control protein acr-2</fullName>
    </recommendedName>
</protein>
<proteinExistence type="predicted"/>